<evidence type="ECO:0000313" key="1">
    <source>
        <dbReference type="EMBL" id="PBK93787.1"/>
    </source>
</evidence>
<evidence type="ECO:0000313" key="2">
    <source>
        <dbReference type="Proteomes" id="UP000217790"/>
    </source>
</evidence>
<reference evidence="2" key="1">
    <citation type="journal article" date="2017" name="Nat. Ecol. Evol.">
        <title>Genome expansion and lineage-specific genetic innovations in the forest pathogenic fungi Armillaria.</title>
        <authorList>
            <person name="Sipos G."/>
            <person name="Prasanna A.N."/>
            <person name="Walter M.C."/>
            <person name="O'Connor E."/>
            <person name="Balint B."/>
            <person name="Krizsan K."/>
            <person name="Kiss B."/>
            <person name="Hess J."/>
            <person name="Varga T."/>
            <person name="Slot J."/>
            <person name="Riley R."/>
            <person name="Boka B."/>
            <person name="Rigling D."/>
            <person name="Barry K."/>
            <person name="Lee J."/>
            <person name="Mihaltcheva S."/>
            <person name="LaButti K."/>
            <person name="Lipzen A."/>
            <person name="Waldron R."/>
            <person name="Moloney N.M."/>
            <person name="Sperisen C."/>
            <person name="Kredics L."/>
            <person name="Vagvoelgyi C."/>
            <person name="Patrignani A."/>
            <person name="Fitzpatrick D."/>
            <person name="Nagy I."/>
            <person name="Doyle S."/>
            <person name="Anderson J.B."/>
            <person name="Grigoriev I.V."/>
            <person name="Gueldener U."/>
            <person name="Muensterkoetter M."/>
            <person name="Nagy L.G."/>
        </authorList>
    </citation>
    <scope>NUCLEOTIDE SEQUENCE [LARGE SCALE GENOMIC DNA]</scope>
    <source>
        <strain evidence="2">Ar21-2</strain>
    </source>
</reference>
<evidence type="ECO:0008006" key="3">
    <source>
        <dbReference type="Google" id="ProtNLM"/>
    </source>
</evidence>
<accession>A0A2H3DXG2</accession>
<protein>
    <recommendedName>
        <fullName evidence="3">Heterokaryon incompatibility domain-containing protein</fullName>
    </recommendedName>
</protein>
<dbReference type="OrthoDB" id="5418601at2759"/>
<name>A0A2H3DXG2_ARMGA</name>
<dbReference type="EMBL" id="KZ293655">
    <property type="protein sequence ID" value="PBK93787.1"/>
    <property type="molecule type" value="Genomic_DNA"/>
</dbReference>
<dbReference type="InterPro" id="IPR052895">
    <property type="entry name" value="HetReg/Transcr_Mod"/>
</dbReference>
<dbReference type="PANTHER" id="PTHR24148:SF64">
    <property type="entry name" value="HETEROKARYON INCOMPATIBILITY DOMAIN-CONTAINING PROTEIN"/>
    <property type="match status" value="1"/>
</dbReference>
<proteinExistence type="predicted"/>
<organism evidence="1 2">
    <name type="scientific">Armillaria gallica</name>
    <name type="common">Bulbous honey fungus</name>
    <name type="synonym">Armillaria bulbosa</name>
    <dbReference type="NCBI Taxonomy" id="47427"/>
    <lineage>
        <taxon>Eukaryota</taxon>
        <taxon>Fungi</taxon>
        <taxon>Dikarya</taxon>
        <taxon>Basidiomycota</taxon>
        <taxon>Agaricomycotina</taxon>
        <taxon>Agaricomycetes</taxon>
        <taxon>Agaricomycetidae</taxon>
        <taxon>Agaricales</taxon>
        <taxon>Marasmiineae</taxon>
        <taxon>Physalacriaceae</taxon>
        <taxon>Armillaria</taxon>
    </lineage>
</organism>
<dbReference type="AlphaFoldDB" id="A0A2H3DXG2"/>
<gene>
    <name evidence="1" type="ORF">ARMGADRAFT_107656</name>
</gene>
<dbReference type="PANTHER" id="PTHR24148">
    <property type="entry name" value="ANKYRIN REPEAT DOMAIN-CONTAINING PROTEIN 39 HOMOLOG-RELATED"/>
    <property type="match status" value="1"/>
</dbReference>
<dbReference type="Proteomes" id="UP000217790">
    <property type="component" value="Unassembled WGS sequence"/>
</dbReference>
<dbReference type="InParanoid" id="A0A2H3DXG2"/>
<keyword evidence="2" id="KW-1185">Reference proteome</keyword>
<sequence length="567" mass="65325">MVDNIYEEKRLDARRRRRDEVYATLPKVTISAKAETGRVESSIAVPEQRIYIGQKPVISASLADTLCSAIGVRRLLDKLNATLGISYTLDTPFLFSFLVECTENNYDFGTAYCSLRDVWYTDDWSTIREELRKRERKDQRERREALDGNCVVQPHTSPRRVWDLYSNRVVPTWDTSPSKELAPISHAWVHEKDRNDVWTPINGYEWPVPIPKDTNLDLIRIEMPLNLGAEYVWLDVLCLKQKGGRRYCLREKEWELDVPTIGCVYYNTDKVYCYLSGLGRPLTLKEGDLESDQCWFNRAWTLQEVGKKRIICGQTLDGPMRAKGDKDRIYETEILTRFHQKLRDASAVLRYQEADVFRALVEMQHRKSTKEVDKVMGLAFLLKASTIPAYSESQNLETAWTALVNTTSKRTRAVLFFHYPEPGNRGTKWRPSWDQVMTTDLPTFSDCQGSIDWTAEGNDHDRSRAPCIEKGLVRGLTMGGKGQHGELSVEDAHGRRHAFKITATHSYPVPEKAYTLIGDNRLFYWVVGQRLSEKKFEKVSVIKIANSEEGKKLKELNIAKERINILL</sequence>